<keyword evidence="3" id="KW-1185">Reference proteome</keyword>
<dbReference type="Proteomes" id="UP000794436">
    <property type="component" value="Unassembled WGS sequence"/>
</dbReference>
<proteinExistence type="predicted"/>
<evidence type="ECO:0000313" key="2">
    <source>
        <dbReference type="EMBL" id="TMW60362.1"/>
    </source>
</evidence>
<comment type="caution">
    <text evidence="2">The sequence shown here is derived from an EMBL/GenBank/DDBJ whole genome shotgun (WGS) entry which is preliminary data.</text>
</comment>
<gene>
    <name evidence="2" type="ORF">Poli38472_000404</name>
</gene>
<sequence length="200" mass="23215">MYFTFVPRIGLDITDVHNIDGLVFHCKHYTTKLVDTAVYRLMNTATRADASEYRDQLVKDVNEALEYLAASWRECALTMGDEIHSLRAQVAALKTRAAEAEEEARIAKERTICRDDETSNNVAIDHQWISPCPPVAPVQVPTMLGRLRRKYQHSELRRDLLLKQSRLADSECLRVPRRRRRRLRQLQSLTQVLMFVQHDV</sequence>
<accession>A0A8K1FI28</accession>
<dbReference type="EMBL" id="SPLM01000108">
    <property type="protein sequence ID" value="TMW60362.1"/>
    <property type="molecule type" value="Genomic_DNA"/>
</dbReference>
<protein>
    <submittedName>
        <fullName evidence="2">Uncharacterized protein</fullName>
    </submittedName>
</protein>
<evidence type="ECO:0000313" key="3">
    <source>
        <dbReference type="Proteomes" id="UP000794436"/>
    </source>
</evidence>
<reference evidence="2" key="1">
    <citation type="submission" date="2019-03" db="EMBL/GenBank/DDBJ databases">
        <title>Long read genome sequence of the mycoparasitic Pythium oligandrum ATCC 38472 isolated from sugarbeet rhizosphere.</title>
        <authorList>
            <person name="Gaulin E."/>
        </authorList>
    </citation>
    <scope>NUCLEOTIDE SEQUENCE</scope>
    <source>
        <strain evidence="2">ATCC 38472_TT</strain>
    </source>
</reference>
<feature type="coiled-coil region" evidence="1">
    <location>
        <begin position="83"/>
        <end position="110"/>
    </location>
</feature>
<dbReference type="AlphaFoldDB" id="A0A8K1FI28"/>
<keyword evidence="1" id="KW-0175">Coiled coil</keyword>
<organism evidence="2 3">
    <name type="scientific">Pythium oligandrum</name>
    <name type="common">Mycoparasitic fungus</name>
    <dbReference type="NCBI Taxonomy" id="41045"/>
    <lineage>
        <taxon>Eukaryota</taxon>
        <taxon>Sar</taxon>
        <taxon>Stramenopiles</taxon>
        <taxon>Oomycota</taxon>
        <taxon>Peronosporomycetes</taxon>
        <taxon>Pythiales</taxon>
        <taxon>Pythiaceae</taxon>
        <taxon>Pythium</taxon>
    </lineage>
</organism>
<evidence type="ECO:0000256" key="1">
    <source>
        <dbReference type="SAM" id="Coils"/>
    </source>
</evidence>
<name>A0A8K1FI28_PYTOL</name>